<reference evidence="2" key="1">
    <citation type="submission" date="2023-09" db="UniProtKB">
        <authorList>
            <consortium name="Ensembl"/>
        </authorList>
    </citation>
    <scope>IDENTIFICATION</scope>
</reference>
<feature type="transmembrane region" description="Helical" evidence="1">
    <location>
        <begin position="174"/>
        <end position="192"/>
    </location>
</feature>
<proteinExistence type="predicted"/>
<dbReference type="PANTHER" id="PTHR15573:SF0">
    <property type="entry name" value="G-PROTEIN COUPLED RECEPTOR 160-RELATED"/>
    <property type="match status" value="1"/>
</dbReference>
<dbReference type="GeneTree" id="ENSGT00940000178969"/>
<accession>A0A3B5ATF1</accession>
<organism evidence="2">
    <name type="scientific">Stegastes partitus</name>
    <name type="common">bicolor damselfish</name>
    <dbReference type="NCBI Taxonomy" id="144197"/>
    <lineage>
        <taxon>Eukaryota</taxon>
        <taxon>Metazoa</taxon>
        <taxon>Chordata</taxon>
        <taxon>Craniata</taxon>
        <taxon>Vertebrata</taxon>
        <taxon>Euteleostomi</taxon>
        <taxon>Actinopterygii</taxon>
        <taxon>Neopterygii</taxon>
        <taxon>Teleostei</taxon>
        <taxon>Neoteleostei</taxon>
        <taxon>Acanthomorphata</taxon>
        <taxon>Ovalentaria</taxon>
        <taxon>Pomacentridae</taxon>
        <taxon>Stegastes</taxon>
    </lineage>
</organism>
<evidence type="ECO:0000256" key="1">
    <source>
        <dbReference type="SAM" id="Phobius"/>
    </source>
</evidence>
<keyword evidence="1" id="KW-0472">Membrane</keyword>
<dbReference type="InterPro" id="IPR042353">
    <property type="entry name" value="GPR160"/>
</dbReference>
<evidence type="ECO:0000313" key="2">
    <source>
        <dbReference type="Ensembl" id="ENSSPAP00000016807.1"/>
    </source>
</evidence>
<keyword evidence="1" id="KW-0812">Transmembrane</keyword>
<dbReference type="STRING" id="144197.ENSSPAP00000016807"/>
<sequence>CSTSQFRPACSLLLQLFHKNHIFKSFLGVVSVSLAVVETALTLTVTTIHIILLGLQLTRYHVCLLLQILGYRYRLLQSAGVLVTGFCTVTQRLQAATFRAKWIVYSFVTDSLWCLAALYVFLLSDLIPVLDDVSHHRIRCVPQLSLNNPPPKDQITAESQTHIRRSFVHQVLRIFLNTWTLFLFFLAMLLLLPVRIPSYLDLNIAWLCFLNSLLIAVVLCAVWPASQLSQGLASVPPDSFCEWRFNFSLALRKWLLKLHPFLHPGFLTVITWLLYKDCGQLHLISTST</sequence>
<dbReference type="GO" id="GO:0005886">
    <property type="term" value="C:plasma membrane"/>
    <property type="evidence" value="ECO:0007669"/>
    <property type="project" value="TreeGrafter"/>
</dbReference>
<feature type="transmembrane region" description="Helical" evidence="1">
    <location>
        <begin position="71"/>
        <end position="90"/>
    </location>
</feature>
<dbReference type="Ensembl" id="ENSSPAT00000017070.1">
    <property type="protein sequence ID" value="ENSSPAP00000016807.1"/>
    <property type="gene ID" value="ENSSPAG00000012681.1"/>
</dbReference>
<keyword evidence="1" id="KW-1133">Transmembrane helix</keyword>
<feature type="transmembrane region" description="Helical" evidence="1">
    <location>
        <begin position="26"/>
        <end position="51"/>
    </location>
</feature>
<feature type="transmembrane region" description="Helical" evidence="1">
    <location>
        <begin position="102"/>
        <end position="122"/>
    </location>
</feature>
<protein>
    <submittedName>
        <fullName evidence="2">Uncharacterized protein</fullName>
    </submittedName>
</protein>
<feature type="transmembrane region" description="Helical" evidence="1">
    <location>
        <begin position="204"/>
        <end position="225"/>
    </location>
</feature>
<name>A0A3B5ATF1_9TELE</name>
<dbReference type="GO" id="GO:0043235">
    <property type="term" value="C:receptor complex"/>
    <property type="evidence" value="ECO:0007669"/>
    <property type="project" value="TreeGrafter"/>
</dbReference>
<dbReference type="AlphaFoldDB" id="A0A3B5ATF1"/>
<dbReference type="PANTHER" id="PTHR15573">
    <property type="entry name" value="G-PROTEIN COUPLED RECEPTOR 160-RELATED"/>
    <property type="match status" value="1"/>
</dbReference>